<dbReference type="EMBL" id="FNQY01000005">
    <property type="protein sequence ID" value="SDZ95579.1"/>
    <property type="molecule type" value="Genomic_DNA"/>
</dbReference>
<evidence type="ECO:0000313" key="8">
    <source>
        <dbReference type="EMBL" id="SDZ95579.1"/>
    </source>
</evidence>
<gene>
    <name evidence="8" type="ORF">SAMN05192529_10516</name>
</gene>
<dbReference type="Pfam" id="PF25944">
    <property type="entry name" value="Beta-barrel_RND"/>
    <property type="match status" value="1"/>
</dbReference>
<evidence type="ECO:0000259" key="7">
    <source>
        <dbReference type="Pfam" id="PF25989"/>
    </source>
</evidence>
<feature type="signal peptide" evidence="3">
    <location>
        <begin position="1"/>
        <end position="28"/>
    </location>
</feature>
<evidence type="ECO:0000256" key="3">
    <source>
        <dbReference type="SAM" id="SignalP"/>
    </source>
</evidence>
<dbReference type="STRING" id="551991.SAMN05192529_10516"/>
<dbReference type="Pfam" id="PF25917">
    <property type="entry name" value="BSH_RND"/>
    <property type="match status" value="1"/>
</dbReference>
<feature type="domain" description="Multidrug resistance protein MdtA-like beta-barrel" evidence="6">
    <location>
        <begin position="211"/>
        <end position="296"/>
    </location>
</feature>
<dbReference type="SUPFAM" id="SSF111369">
    <property type="entry name" value="HlyD-like secretion proteins"/>
    <property type="match status" value="1"/>
</dbReference>
<dbReference type="InterPro" id="IPR058624">
    <property type="entry name" value="MdtA-like_HH"/>
</dbReference>
<evidence type="ECO:0000256" key="1">
    <source>
        <dbReference type="ARBA" id="ARBA00009477"/>
    </source>
</evidence>
<dbReference type="Gene3D" id="2.40.50.100">
    <property type="match status" value="1"/>
</dbReference>
<dbReference type="AlphaFoldDB" id="A0A1H3X899"/>
<protein>
    <submittedName>
        <fullName evidence="8">Membrane fusion protein, multidrug efflux system</fullName>
    </submittedName>
</protein>
<feature type="domain" description="Multidrug resistance protein MdtA-like barrel-sandwich hybrid" evidence="5">
    <location>
        <begin position="66"/>
        <end position="202"/>
    </location>
</feature>
<keyword evidence="2" id="KW-0175">Coiled coil</keyword>
<dbReference type="InterPro" id="IPR058626">
    <property type="entry name" value="MdtA-like_b-barrel"/>
</dbReference>
<sequence>MSFTKLSIIAGTAILTLAVSCKSSNKQAAMAGQGAAPAVAVGVDTVQTGAAVYYVQYPGTVTALKEVTILSQVSGYVTGIYFKDGQHVSQGQKLYTIDAQIYNANVQNAKAELEVQKAALVKAQKDAARYHQLDEQDAIAKQQVDYADAALATAEKQVAAAKANLNAVGANAKFTTIYAPFSGTIGISGVRVGTSVVAGNTVLNQISTDNPMAVDFNVPQDQIYSFEKMKNQGTAVKNQIFSLAFGADSYPGYGTIDLIDRAVDPQTGTVKVRLSFNNDKGMLKAGMTTAVKVKTDNGSASLLIPHKAIVEQLGEYYVYRLTDSGTVTQNKIQLGQPIGDNIIVTDGLTAGQVIVTEGQQKLSEGAKVQVGAPKAAGAAGGQAAAK</sequence>
<dbReference type="PROSITE" id="PS51257">
    <property type="entry name" value="PROKAR_LIPOPROTEIN"/>
    <property type="match status" value="1"/>
</dbReference>
<keyword evidence="9" id="KW-1185">Reference proteome</keyword>
<dbReference type="Gene3D" id="2.40.420.20">
    <property type="match status" value="1"/>
</dbReference>
<dbReference type="NCBIfam" id="TIGR01730">
    <property type="entry name" value="RND_mfp"/>
    <property type="match status" value="1"/>
</dbReference>
<dbReference type="InterPro" id="IPR006143">
    <property type="entry name" value="RND_pump_MFP"/>
</dbReference>
<dbReference type="GO" id="GO:0046677">
    <property type="term" value="P:response to antibiotic"/>
    <property type="evidence" value="ECO:0007669"/>
    <property type="project" value="TreeGrafter"/>
</dbReference>
<feature type="coiled-coil region" evidence="2">
    <location>
        <begin position="99"/>
        <end position="126"/>
    </location>
</feature>
<dbReference type="Proteomes" id="UP000199041">
    <property type="component" value="Unassembled WGS sequence"/>
</dbReference>
<dbReference type="InterPro" id="IPR058637">
    <property type="entry name" value="YknX-like_C"/>
</dbReference>
<feature type="domain" description="Multidrug resistance protein MdtA-like alpha-helical hairpin" evidence="4">
    <location>
        <begin position="106"/>
        <end position="167"/>
    </location>
</feature>
<dbReference type="RefSeq" id="WP_091394837.1">
    <property type="nucleotide sequence ID" value="NZ_FNQY01000005.1"/>
</dbReference>
<evidence type="ECO:0000259" key="6">
    <source>
        <dbReference type="Pfam" id="PF25944"/>
    </source>
</evidence>
<dbReference type="InterPro" id="IPR058625">
    <property type="entry name" value="MdtA-like_BSH"/>
</dbReference>
<dbReference type="Gene3D" id="2.40.30.170">
    <property type="match status" value="1"/>
</dbReference>
<keyword evidence="3" id="KW-0732">Signal</keyword>
<accession>A0A1H3X899</accession>
<dbReference type="Gene3D" id="1.10.287.470">
    <property type="entry name" value="Helix hairpin bin"/>
    <property type="match status" value="1"/>
</dbReference>
<proteinExistence type="inferred from homology"/>
<dbReference type="OrthoDB" id="9801814at2"/>
<dbReference type="PANTHER" id="PTHR30158">
    <property type="entry name" value="ACRA/E-RELATED COMPONENT OF DRUG EFFLUX TRANSPORTER"/>
    <property type="match status" value="1"/>
</dbReference>
<organism evidence="8 9">
    <name type="scientific">Arachidicoccus rhizosphaerae</name>
    <dbReference type="NCBI Taxonomy" id="551991"/>
    <lineage>
        <taxon>Bacteria</taxon>
        <taxon>Pseudomonadati</taxon>
        <taxon>Bacteroidota</taxon>
        <taxon>Chitinophagia</taxon>
        <taxon>Chitinophagales</taxon>
        <taxon>Chitinophagaceae</taxon>
        <taxon>Arachidicoccus</taxon>
    </lineage>
</organism>
<feature type="chain" id="PRO_5011444962" evidence="3">
    <location>
        <begin position="29"/>
        <end position="386"/>
    </location>
</feature>
<name>A0A1H3X899_9BACT</name>
<comment type="similarity">
    <text evidence="1">Belongs to the membrane fusion protein (MFP) (TC 8.A.1) family.</text>
</comment>
<dbReference type="GO" id="GO:0030313">
    <property type="term" value="C:cell envelope"/>
    <property type="evidence" value="ECO:0007669"/>
    <property type="project" value="UniProtKB-SubCell"/>
</dbReference>
<dbReference type="GO" id="GO:0005886">
    <property type="term" value="C:plasma membrane"/>
    <property type="evidence" value="ECO:0007669"/>
    <property type="project" value="TreeGrafter"/>
</dbReference>
<evidence type="ECO:0000259" key="5">
    <source>
        <dbReference type="Pfam" id="PF25917"/>
    </source>
</evidence>
<reference evidence="8 9" key="1">
    <citation type="submission" date="2016-10" db="EMBL/GenBank/DDBJ databases">
        <authorList>
            <person name="de Groot N.N."/>
        </authorList>
    </citation>
    <scope>NUCLEOTIDE SEQUENCE [LARGE SCALE GENOMIC DNA]</scope>
    <source>
        <strain evidence="8 9">Vu-144</strain>
    </source>
</reference>
<evidence type="ECO:0000256" key="2">
    <source>
        <dbReference type="SAM" id="Coils"/>
    </source>
</evidence>
<feature type="domain" description="YknX-like C-terminal permuted SH3-like" evidence="7">
    <location>
        <begin position="303"/>
        <end position="370"/>
    </location>
</feature>
<evidence type="ECO:0000313" key="9">
    <source>
        <dbReference type="Proteomes" id="UP000199041"/>
    </source>
</evidence>
<evidence type="ECO:0000259" key="4">
    <source>
        <dbReference type="Pfam" id="PF25876"/>
    </source>
</evidence>
<dbReference type="Pfam" id="PF25989">
    <property type="entry name" value="YknX_C"/>
    <property type="match status" value="1"/>
</dbReference>
<dbReference type="GO" id="GO:0022857">
    <property type="term" value="F:transmembrane transporter activity"/>
    <property type="evidence" value="ECO:0007669"/>
    <property type="project" value="InterPro"/>
</dbReference>
<dbReference type="Pfam" id="PF25876">
    <property type="entry name" value="HH_MFP_RND"/>
    <property type="match status" value="1"/>
</dbReference>